<proteinExistence type="predicted"/>
<feature type="transmembrane region" description="Helical" evidence="1">
    <location>
        <begin position="258"/>
        <end position="276"/>
    </location>
</feature>
<protein>
    <submittedName>
        <fullName evidence="3">MFS transporter</fullName>
    </submittedName>
</protein>
<feature type="transmembrane region" description="Helical" evidence="1">
    <location>
        <begin position="102"/>
        <end position="130"/>
    </location>
</feature>
<feature type="transmembrane region" description="Helical" evidence="1">
    <location>
        <begin position="150"/>
        <end position="174"/>
    </location>
</feature>
<keyword evidence="1" id="KW-0812">Transmembrane</keyword>
<reference evidence="3 4" key="1">
    <citation type="submission" date="2021-07" db="EMBL/GenBank/DDBJ databases">
        <title>Actinomadura sp. PM05-2 isolated from lichen.</title>
        <authorList>
            <person name="Somphong A."/>
            <person name="Phongsopitanun W."/>
            <person name="Tanasupawat S."/>
            <person name="Peongsungnone V."/>
        </authorList>
    </citation>
    <scope>NUCLEOTIDE SEQUENCE [LARGE SCALE GENOMIC DNA]</scope>
    <source>
        <strain evidence="3 4">PM05-2</strain>
    </source>
</reference>
<feature type="chain" id="PRO_5046700965" evidence="2">
    <location>
        <begin position="21"/>
        <end position="523"/>
    </location>
</feature>
<gene>
    <name evidence="3" type="ORF">K1Y72_01000</name>
</gene>
<feature type="transmembrane region" description="Helical" evidence="1">
    <location>
        <begin position="207"/>
        <end position="226"/>
    </location>
</feature>
<dbReference type="Proteomes" id="UP000774570">
    <property type="component" value="Unassembled WGS sequence"/>
</dbReference>
<evidence type="ECO:0000313" key="4">
    <source>
        <dbReference type="Proteomes" id="UP000774570"/>
    </source>
</evidence>
<dbReference type="EMBL" id="JAIBOA010000001">
    <property type="protein sequence ID" value="MBW8480926.1"/>
    <property type="molecule type" value="Genomic_DNA"/>
</dbReference>
<keyword evidence="1" id="KW-0472">Membrane</keyword>
<feature type="transmembrane region" description="Helical" evidence="1">
    <location>
        <begin position="281"/>
        <end position="300"/>
    </location>
</feature>
<comment type="caution">
    <text evidence="3">The sequence shown here is derived from an EMBL/GenBank/DDBJ whole genome shotgun (WGS) entry which is preliminary data.</text>
</comment>
<evidence type="ECO:0000313" key="3">
    <source>
        <dbReference type="EMBL" id="MBW8480926.1"/>
    </source>
</evidence>
<organism evidence="3 4">
    <name type="scientific">Actinomadura parmotrematis</name>
    <dbReference type="NCBI Taxonomy" id="2864039"/>
    <lineage>
        <taxon>Bacteria</taxon>
        <taxon>Bacillati</taxon>
        <taxon>Actinomycetota</taxon>
        <taxon>Actinomycetes</taxon>
        <taxon>Streptosporangiales</taxon>
        <taxon>Thermomonosporaceae</taxon>
        <taxon>Actinomadura</taxon>
    </lineage>
</organism>
<evidence type="ECO:0000256" key="2">
    <source>
        <dbReference type="SAM" id="SignalP"/>
    </source>
</evidence>
<accession>A0ABS7FKP9</accession>
<feature type="transmembrane region" description="Helical" evidence="1">
    <location>
        <begin position="181"/>
        <end position="201"/>
    </location>
</feature>
<evidence type="ECO:0000256" key="1">
    <source>
        <dbReference type="SAM" id="Phobius"/>
    </source>
</evidence>
<feature type="transmembrane region" description="Helical" evidence="1">
    <location>
        <begin position="68"/>
        <end position="90"/>
    </location>
</feature>
<keyword evidence="1" id="KW-1133">Transmembrane helix</keyword>
<keyword evidence="4" id="KW-1185">Reference proteome</keyword>
<feature type="signal peptide" evidence="2">
    <location>
        <begin position="1"/>
        <end position="20"/>
    </location>
</feature>
<feature type="transmembrane region" description="Helical" evidence="1">
    <location>
        <begin position="233"/>
        <end position="252"/>
    </location>
</feature>
<keyword evidence="2" id="KW-0732">Signal</keyword>
<sequence>MLAATLLSAALHAVWALFLARDGGDLAAQSAWTYFVGRHPGAAYNLSWYGGVHPASYSVLSPYVMSWFGIRTVAVIAGTLSATMLARLLVHLRVPALMPAALWGALATWCNAASGRVTFGLGLVFALAAVQMAFTVRGTPPLRAAGMFGLSLLATLASPVAGLFIMVVAAALFLTGRRRAGLMLALAPPLVVGVTTVLFPFTGVQPIGFATVVLPAITSVVAVLLCAPREWTVVRVGAGVYLLGIALTWLVPSPIGSNVERLSLLFGGVVLLTAVARTHHLAKLGVLCAAFIVTGAWMVVKPVDDVIHTRPANVTAANSGGLKAELDRLGARRTRIEVVPLRSHWESAGLTRHYILARGWNRQVDAERHALFYEDGALTPASYHAWLRKWSVGFVVLPEQEVEKAGKDEAALIERGQPYLRPVWSDDYWRLYRVADPVPLVALPSTVARVDAAELAVDVPAAGVTTLRIAWSPWLNVRGGGTAGHGCLERDGDFVRLHAPGPGRYTVSARYGAPRGTPCPPAR</sequence>
<name>A0ABS7FKP9_9ACTN</name>